<dbReference type="RefSeq" id="WP_110984638.1">
    <property type="nucleotide sequence ID" value="NZ_CAWNWM010000002.1"/>
</dbReference>
<dbReference type="EMBL" id="PQWO01000002">
    <property type="protein sequence ID" value="PZD74571.1"/>
    <property type="molecule type" value="Genomic_DNA"/>
</dbReference>
<gene>
    <name evidence="1" type="primary">stpA</name>
    <name evidence="1" type="ORF">C1752_00653</name>
</gene>
<keyword evidence="1" id="KW-0378">Hydrolase</keyword>
<sequence>MPDTPLHDQSLSLDHQTFAALLATTENLLIIQDLDGVCMGLVKDPLTRVITSDYVRATNAFDQHFYVLTNGEHIGQRGVNHIVEKAFKDSSVPNYLPGLAAGGIQWQDREGAVSHPGVSEAELAFLQAVPDRIARQLHDFFQQYPEILESRILEECIAASVLDNKASPTANLNTFYAHLQDAPEVYVALQKNIKALIDRLLAEAQEKDLGDSFFVHYAPNLGQDSQGQELIWFAGPEGSGTTDFQFMVQGAIKEAGVLALLNRYIFNRTGTYPLGEGFNARQAPSDRNALLDLVKTNFDPDQMPTIIGVGDTVNSQVVEESGQIVVRRGGSDRNFLTLIQDIGGQFNTGNLTVYIDSSAGEVKNRKPLKLEGGTVIEGPCDPQDTEDPLQLNMAFPDGHLQYCKIFQQAAAARAAKTSA</sequence>
<dbReference type="AlphaFoldDB" id="A0A2W1K2M5"/>
<evidence type="ECO:0000313" key="1">
    <source>
        <dbReference type="EMBL" id="PZD74571.1"/>
    </source>
</evidence>
<dbReference type="InterPro" id="IPR012765">
    <property type="entry name" value="GGPPase"/>
</dbReference>
<name>A0A2W1K2M5_9CYAN</name>
<comment type="caution">
    <text evidence="1">The sequence shown here is derived from an EMBL/GenBank/DDBJ whole genome shotgun (WGS) entry which is preliminary data.</text>
</comment>
<evidence type="ECO:0000313" key="2">
    <source>
        <dbReference type="Proteomes" id="UP000248857"/>
    </source>
</evidence>
<dbReference type="Proteomes" id="UP000248857">
    <property type="component" value="Unassembled WGS sequence"/>
</dbReference>
<dbReference type="Pfam" id="PF09506">
    <property type="entry name" value="Salt_tol_Pase"/>
    <property type="match status" value="1"/>
</dbReference>
<dbReference type="NCBIfam" id="TIGR02399">
    <property type="entry name" value="salt_tol_Pase"/>
    <property type="match status" value="1"/>
</dbReference>
<keyword evidence="2" id="KW-1185">Reference proteome</keyword>
<dbReference type="EC" id="3.1.3.69" evidence="1"/>
<dbReference type="GO" id="GO:0050530">
    <property type="term" value="F:glucosylglycerol 3-phosphatase activity"/>
    <property type="evidence" value="ECO:0007669"/>
    <property type="project" value="UniProtKB-EC"/>
</dbReference>
<protein>
    <submittedName>
        <fullName evidence="1">Glucosylglycerol-phosphate phosphatase</fullName>
        <ecNumber evidence="1">3.1.3.69</ecNumber>
    </submittedName>
</protein>
<proteinExistence type="predicted"/>
<organism evidence="1 2">
    <name type="scientific">Acaryochloris thomasi RCC1774</name>
    <dbReference type="NCBI Taxonomy" id="1764569"/>
    <lineage>
        <taxon>Bacteria</taxon>
        <taxon>Bacillati</taxon>
        <taxon>Cyanobacteriota</taxon>
        <taxon>Cyanophyceae</taxon>
        <taxon>Acaryochloridales</taxon>
        <taxon>Acaryochloridaceae</taxon>
        <taxon>Acaryochloris</taxon>
        <taxon>Acaryochloris thomasi</taxon>
    </lineage>
</organism>
<accession>A0A2W1K2M5</accession>
<dbReference type="OrthoDB" id="445107at2"/>
<reference evidence="1 2" key="1">
    <citation type="journal article" date="2018" name="Sci. Rep.">
        <title>A novel species of the marine cyanobacterium Acaryochloris with a unique pigment content and lifestyle.</title>
        <authorList>
            <person name="Partensky F."/>
            <person name="Six C."/>
            <person name="Ratin M."/>
            <person name="Garczarek L."/>
            <person name="Vaulot D."/>
            <person name="Probert I."/>
            <person name="Calteau A."/>
            <person name="Gourvil P."/>
            <person name="Marie D."/>
            <person name="Grebert T."/>
            <person name="Bouchier C."/>
            <person name="Le Panse S."/>
            <person name="Gachenot M."/>
            <person name="Rodriguez F."/>
            <person name="Garrido J.L."/>
        </authorList>
    </citation>
    <scope>NUCLEOTIDE SEQUENCE [LARGE SCALE GENOMIC DNA]</scope>
    <source>
        <strain evidence="1 2">RCC1774</strain>
    </source>
</reference>